<sequence>MSNDVTQWLAQIKALKQQLAETISDRDTAYESADNWRQLYNTEAQQRRTEARLAQQQVETLKAELRQLQGESSRPKADDPESASAIEQELAKMQTVEELRTKLKDIMGERDRLLDALKTEQTNHAQTRKSLTTVIGDTIDQLSKERGNHSATQASQALKN</sequence>
<proteinExistence type="predicted"/>
<dbReference type="EMBL" id="JAHHIF010000010">
    <property type="protein sequence ID" value="MBW4544692.1"/>
    <property type="molecule type" value="Genomic_DNA"/>
</dbReference>
<reference evidence="2" key="2">
    <citation type="journal article" date="2022" name="Microbiol. Resour. Announc.">
        <title>Metagenome Sequencing to Explore Phylogenomics of Terrestrial Cyanobacteria.</title>
        <authorList>
            <person name="Ward R.D."/>
            <person name="Stajich J.E."/>
            <person name="Johansen J.R."/>
            <person name="Huntemann M."/>
            <person name="Clum A."/>
            <person name="Foster B."/>
            <person name="Foster B."/>
            <person name="Roux S."/>
            <person name="Palaniappan K."/>
            <person name="Varghese N."/>
            <person name="Mukherjee S."/>
            <person name="Reddy T.B.K."/>
            <person name="Daum C."/>
            <person name="Copeland A."/>
            <person name="Chen I.A."/>
            <person name="Ivanova N.N."/>
            <person name="Kyrpides N.C."/>
            <person name="Shapiro N."/>
            <person name="Eloe-Fadrosh E.A."/>
            <person name="Pietrasiak N."/>
        </authorList>
    </citation>
    <scope>NUCLEOTIDE SEQUENCE</scope>
    <source>
        <strain evidence="2">CPER-KK1</strain>
    </source>
</reference>
<protein>
    <submittedName>
        <fullName evidence="2">Uncharacterized protein</fullName>
    </submittedName>
</protein>
<feature type="region of interest" description="Disordered" evidence="1">
    <location>
        <begin position="140"/>
        <end position="160"/>
    </location>
</feature>
<accession>A0A951U9E2</accession>
<evidence type="ECO:0000313" key="3">
    <source>
        <dbReference type="Proteomes" id="UP000753908"/>
    </source>
</evidence>
<gene>
    <name evidence="2" type="ORF">KME25_09665</name>
</gene>
<feature type="compositionally biased region" description="Polar residues" evidence="1">
    <location>
        <begin position="149"/>
        <end position="160"/>
    </location>
</feature>
<comment type="caution">
    <text evidence="2">The sequence shown here is derived from an EMBL/GenBank/DDBJ whole genome shotgun (WGS) entry which is preliminary data.</text>
</comment>
<feature type="region of interest" description="Disordered" evidence="1">
    <location>
        <begin position="65"/>
        <end position="84"/>
    </location>
</feature>
<evidence type="ECO:0000256" key="1">
    <source>
        <dbReference type="SAM" id="MobiDB-lite"/>
    </source>
</evidence>
<reference evidence="2" key="1">
    <citation type="submission" date="2021-05" db="EMBL/GenBank/DDBJ databases">
        <authorList>
            <person name="Pietrasiak N."/>
            <person name="Ward R."/>
            <person name="Stajich J.E."/>
            <person name="Kurbessoian T."/>
        </authorList>
    </citation>
    <scope>NUCLEOTIDE SEQUENCE</scope>
    <source>
        <strain evidence="2">CPER-KK1</strain>
    </source>
</reference>
<dbReference type="AlphaFoldDB" id="A0A951U9E2"/>
<organism evidence="2 3">
    <name type="scientific">Symplocastrum torsivum CPER-KK1</name>
    <dbReference type="NCBI Taxonomy" id="450513"/>
    <lineage>
        <taxon>Bacteria</taxon>
        <taxon>Bacillati</taxon>
        <taxon>Cyanobacteriota</taxon>
        <taxon>Cyanophyceae</taxon>
        <taxon>Oscillatoriophycideae</taxon>
        <taxon>Oscillatoriales</taxon>
        <taxon>Microcoleaceae</taxon>
        <taxon>Symplocastrum</taxon>
    </lineage>
</organism>
<name>A0A951U9E2_9CYAN</name>
<evidence type="ECO:0000313" key="2">
    <source>
        <dbReference type="EMBL" id="MBW4544692.1"/>
    </source>
</evidence>
<dbReference type="Proteomes" id="UP000753908">
    <property type="component" value="Unassembled WGS sequence"/>
</dbReference>